<name>A0A9D9EP85_9SPIR</name>
<evidence type="ECO:0000259" key="1">
    <source>
        <dbReference type="Pfam" id="PF21688"/>
    </source>
</evidence>
<accession>A0A9D9EP85</accession>
<dbReference type="InterPro" id="IPR036188">
    <property type="entry name" value="FAD/NAD-bd_sf"/>
</dbReference>
<comment type="caution">
    <text evidence="2">The sequence shown here is derived from an EMBL/GenBank/DDBJ whole genome shotgun (WGS) entry which is preliminary data.</text>
</comment>
<dbReference type="Pfam" id="PF21688">
    <property type="entry name" value="FAD-depend_C"/>
    <property type="match status" value="1"/>
</dbReference>
<sequence length="522" mass="55667">MISDIELAVRPGEDRNPDILRQTAADALGIPVTQVDQVLVRKKSVDARRKRVRIILRCTVCTGGSRYDAEEIVPPGWKKADPDKRVVIAGAGPAGLFAALRLLEEGITPVIAERGPAIETRRQDIAAMLTSGRISPHSNYCFGEGGAGAFSDGKLYTRANKRGDVRKIAGIFCLHGGSPSLLTDAHPHIGTDRLPGILSAIRKTILSFGGEIRFDTACTGLLMQDGRVCGVRTESGAIPGQAVIFACGHSAPDTIRMLAESAGGKEYAPRVFCAKTFAMGVRVEHPRALIDAVQYRGAKEKLPAAEYRLSAQCGERGVYTFCMCPGGTIVPASSSPDEIVVNGMSDSARDGPWSNAAVVVEIQPQDIGADGDPEKAFLYQLRLGQEAKMHGDGLAAPAQRLTDFLDGKRSSTLPDSSYRPGLRSSRLDLWLPEHIAVRLREGLHIFGRRMKGFVTGEALLVASETRTSSAIRILRDPGTMQSPVFPGLYPAGEGAGYAGGIVSSAMDGERCAEAAAKTFTSP</sequence>
<dbReference type="SUPFAM" id="SSF51905">
    <property type="entry name" value="FAD/NAD(P)-binding domain"/>
    <property type="match status" value="1"/>
</dbReference>
<dbReference type="InterPro" id="IPR028348">
    <property type="entry name" value="FAD-binding_protein"/>
</dbReference>
<dbReference type="PANTHER" id="PTHR42842">
    <property type="entry name" value="FAD/NAD(P)-BINDING OXIDOREDUCTASE"/>
    <property type="match status" value="1"/>
</dbReference>
<gene>
    <name evidence="2" type="ORF">IAA96_05600</name>
</gene>
<evidence type="ECO:0000313" key="3">
    <source>
        <dbReference type="Proteomes" id="UP000823616"/>
    </source>
</evidence>
<feature type="domain" description="FAD-dependent protein C-terminal" evidence="1">
    <location>
        <begin position="277"/>
        <end position="467"/>
    </location>
</feature>
<protein>
    <submittedName>
        <fullName evidence="2">FAD-binding protein</fullName>
    </submittedName>
</protein>
<organism evidence="2 3">
    <name type="scientific">Candidatus Avitreponema avistercoris</name>
    <dbReference type="NCBI Taxonomy" id="2840705"/>
    <lineage>
        <taxon>Bacteria</taxon>
        <taxon>Pseudomonadati</taxon>
        <taxon>Spirochaetota</taxon>
        <taxon>Spirochaetia</taxon>
        <taxon>Spirochaetales</taxon>
        <taxon>Candidatus Avitreponema</taxon>
    </lineage>
</organism>
<dbReference type="Gene3D" id="3.50.50.60">
    <property type="entry name" value="FAD/NAD(P)-binding domain"/>
    <property type="match status" value="2"/>
</dbReference>
<dbReference type="PANTHER" id="PTHR42842:SF3">
    <property type="entry name" value="FAD_NAD(P)-BINDING OXIDOREDUCTASE FAMILY PROTEIN"/>
    <property type="match status" value="1"/>
</dbReference>
<dbReference type="AlphaFoldDB" id="A0A9D9EP85"/>
<dbReference type="PIRSF" id="PIRSF038984">
    <property type="entry name" value="FAD_binding_protein"/>
    <property type="match status" value="1"/>
</dbReference>
<dbReference type="PRINTS" id="PR00419">
    <property type="entry name" value="ADXRDTASE"/>
</dbReference>
<dbReference type="Gene3D" id="3.30.70.2700">
    <property type="match status" value="1"/>
</dbReference>
<reference evidence="2" key="2">
    <citation type="journal article" date="2021" name="PeerJ">
        <title>Extensive microbial diversity within the chicken gut microbiome revealed by metagenomics and culture.</title>
        <authorList>
            <person name="Gilroy R."/>
            <person name="Ravi A."/>
            <person name="Getino M."/>
            <person name="Pursley I."/>
            <person name="Horton D.L."/>
            <person name="Alikhan N.F."/>
            <person name="Baker D."/>
            <person name="Gharbi K."/>
            <person name="Hall N."/>
            <person name="Watson M."/>
            <person name="Adriaenssens E.M."/>
            <person name="Foster-Nyarko E."/>
            <person name="Jarju S."/>
            <person name="Secka A."/>
            <person name="Antonio M."/>
            <person name="Oren A."/>
            <person name="Chaudhuri R.R."/>
            <person name="La Ragione R."/>
            <person name="Hildebrand F."/>
            <person name="Pallen M.J."/>
        </authorList>
    </citation>
    <scope>NUCLEOTIDE SEQUENCE</scope>
    <source>
        <strain evidence="2">B3-4054</strain>
    </source>
</reference>
<dbReference type="Proteomes" id="UP000823616">
    <property type="component" value="Unassembled WGS sequence"/>
</dbReference>
<proteinExistence type="predicted"/>
<evidence type="ECO:0000313" key="2">
    <source>
        <dbReference type="EMBL" id="MBO8450565.1"/>
    </source>
</evidence>
<reference evidence="2" key="1">
    <citation type="submission" date="2020-10" db="EMBL/GenBank/DDBJ databases">
        <authorList>
            <person name="Gilroy R."/>
        </authorList>
    </citation>
    <scope>NUCLEOTIDE SEQUENCE</scope>
    <source>
        <strain evidence="2">B3-4054</strain>
    </source>
</reference>
<dbReference type="InterPro" id="IPR049516">
    <property type="entry name" value="FAD-depend_C"/>
</dbReference>
<dbReference type="EMBL" id="JADIMS010000101">
    <property type="protein sequence ID" value="MBO8450565.1"/>
    <property type="molecule type" value="Genomic_DNA"/>
</dbReference>